<accession>A0A0R2JPT2</accession>
<dbReference type="GO" id="GO:0008360">
    <property type="term" value="P:regulation of cell shape"/>
    <property type="evidence" value="ECO:0007669"/>
    <property type="project" value="UniProtKB-UniRule"/>
</dbReference>
<dbReference type="PANTHER" id="PTHR30135:SF3">
    <property type="entry name" value="GLUCONEOGENESIS FACTOR-RELATED"/>
    <property type="match status" value="1"/>
</dbReference>
<dbReference type="GO" id="GO:0005737">
    <property type="term" value="C:cytoplasm"/>
    <property type="evidence" value="ECO:0007669"/>
    <property type="project" value="UniProtKB-SubCell"/>
</dbReference>
<dbReference type="InterPro" id="IPR002882">
    <property type="entry name" value="CofD"/>
</dbReference>
<comment type="subcellular location">
    <subcellularLocation>
        <location evidence="2">Cytoplasm</location>
    </subcellularLocation>
</comment>
<dbReference type="HAMAP" id="MF_00973">
    <property type="entry name" value="Gluconeogen_factor"/>
    <property type="match status" value="1"/>
</dbReference>
<protein>
    <recommendedName>
        <fullName evidence="2">Putative gluconeogenesis factor</fullName>
    </recommendedName>
</protein>
<sequence>MKTKPKIVVIGGGSGQPIILKGLKQYDADLTAVITVADDGGSSGTLRHYLDIIPPGDVRNVMAVMSNVSQDIIDVFQYRFKKEDEMLAGHALGNLIIAAMAEKENDIFRGVQILSHLMNVEGQIYPVANEPLVLHAEFTDGTVLSGEAEITAAHKVIDHIWVTPQENSGHAEAQAPSEVINAILNADEIVLGPGSLYTSVLPNLVIPNVREALKLTPAKITYIANIMTQKGETDNYTEADHVRAINEHVGCRVIDSVIMNTGEVPENYIDWQRWNEVSHQVASDPEEVRREGAVPIVGDLLQLRDDGAFHDGDTVAKLIMKIVDEKKIKN</sequence>
<dbReference type="InterPro" id="IPR038136">
    <property type="entry name" value="CofD-like_dom_sf"/>
</dbReference>
<dbReference type="Proteomes" id="UP000051673">
    <property type="component" value="Unassembled WGS sequence"/>
</dbReference>
<dbReference type="Pfam" id="PF01933">
    <property type="entry name" value="CofD"/>
    <property type="match status" value="1"/>
</dbReference>
<comment type="function">
    <text evidence="2">Required for morphogenesis under gluconeogenic growth conditions.</text>
</comment>
<dbReference type="NCBIfam" id="TIGR01826">
    <property type="entry name" value="CofD_related"/>
    <property type="match status" value="1"/>
</dbReference>
<dbReference type="CDD" id="cd07187">
    <property type="entry name" value="YvcK_like"/>
    <property type="match status" value="1"/>
</dbReference>
<name>A0A0R2JPT2_9LACO</name>
<organism evidence="3 4">
    <name type="scientific">Weissella minor</name>
    <dbReference type="NCBI Taxonomy" id="1620"/>
    <lineage>
        <taxon>Bacteria</taxon>
        <taxon>Bacillati</taxon>
        <taxon>Bacillota</taxon>
        <taxon>Bacilli</taxon>
        <taxon>Lactobacillales</taxon>
        <taxon>Lactobacillaceae</taxon>
        <taxon>Weissella</taxon>
    </lineage>
</organism>
<evidence type="ECO:0000256" key="2">
    <source>
        <dbReference type="HAMAP-Rule" id="MF_00973"/>
    </source>
</evidence>
<dbReference type="SUPFAM" id="SSF142338">
    <property type="entry name" value="CofD-like"/>
    <property type="match status" value="1"/>
</dbReference>
<dbReference type="Gene3D" id="3.40.50.10680">
    <property type="entry name" value="CofD-like domains"/>
    <property type="match status" value="1"/>
</dbReference>
<keyword evidence="4" id="KW-1185">Reference proteome</keyword>
<evidence type="ECO:0000256" key="1">
    <source>
        <dbReference type="ARBA" id="ARBA00022490"/>
    </source>
</evidence>
<dbReference type="PATRIC" id="fig|1620.3.peg.1262"/>
<gene>
    <name evidence="3" type="ORF">IV67_GL001248</name>
</gene>
<dbReference type="PANTHER" id="PTHR30135">
    <property type="entry name" value="UNCHARACTERIZED PROTEIN YVCK-RELATED"/>
    <property type="match status" value="1"/>
</dbReference>
<keyword evidence="1 2" id="KW-0963">Cytoplasm</keyword>
<evidence type="ECO:0000313" key="3">
    <source>
        <dbReference type="EMBL" id="KRN76196.1"/>
    </source>
</evidence>
<comment type="similarity">
    <text evidence="2">Belongs to the gluconeogenesis factor family.</text>
</comment>
<dbReference type="InterPro" id="IPR010119">
    <property type="entry name" value="Gluconeogen_factor"/>
</dbReference>
<reference evidence="3 4" key="1">
    <citation type="journal article" date="2015" name="Genome Announc.">
        <title>Expanding the biotechnology potential of lactobacilli through comparative genomics of 213 strains and associated genera.</title>
        <authorList>
            <person name="Sun Z."/>
            <person name="Harris H.M."/>
            <person name="McCann A."/>
            <person name="Guo C."/>
            <person name="Argimon S."/>
            <person name="Zhang W."/>
            <person name="Yang X."/>
            <person name="Jeffery I.B."/>
            <person name="Cooney J.C."/>
            <person name="Kagawa T.F."/>
            <person name="Liu W."/>
            <person name="Song Y."/>
            <person name="Salvetti E."/>
            <person name="Wrobel A."/>
            <person name="Rasinkangas P."/>
            <person name="Parkhill J."/>
            <person name="Rea M.C."/>
            <person name="O'Sullivan O."/>
            <person name="Ritari J."/>
            <person name="Douillard F.P."/>
            <person name="Paul Ross R."/>
            <person name="Yang R."/>
            <person name="Briner A.E."/>
            <person name="Felis G.E."/>
            <person name="de Vos W.M."/>
            <person name="Barrangou R."/>
            <person name="Klaenhammer T.R."/>
            <person name="Caufield P.W."/>
            <person name="Cui Y."/>
            <person name="Zhang H."/>
            <person name="O'Toole P.W."/>
        </authorList>
    </citation>
    <scope>NUCLEOTIDE SEQUENCE [LARGE SCALE GENOMIC DNA]</scope>
    <source>
        <strain evidence="3 4">DSM 20014</strain>
    </source>
</reference>
<proteinExistence type="inferred from homology"/>
<comment type="caution">
    <text evidence="3">The sequence shown here is derived from an EMBL/GenBank/DDBJ whole genome shotgun (WGS) entry which is preliminary data.</text>
</comment>
<dbReference type="STRING" id="1620.IV67_GL001248"/>
<dbReference type="GO" id="GO:0043743">
    <property type="term" value="F:LPPG:FO 2-phospho-L-lactate transferase activity"/>
    <property type="evidence" value="ECO:0007669"/>
    <property type="project" value="InterPro"/>
</dbReference>
<dbReference type="EMBL" id="JQCD01000031">
    <property type="protein sequence ID" value="KRN76196.1"/>
    <property type="molecule type" value="Genomic_DNA"/>
</dbReference>
<evidence type="ECO:0000313" key="4">
    <source>
        <dbReference type="Proteomes" id="UP000051673"/>
    </source>
</evidence>
<dbReference type="AlphaFoldDB" id="A0A0R2JPT2"/>